<dbReference type="GO" id="GO:0005198">
    <property type="term" value="F:structural molecule activity"/>
    <property type="evidence" value="ECO:0007669"/>
    <property type="project" value="InterPro"/>
</dbReference>
<comment type="similarity">
    <text evidence="3">Belongs to the flagella basal body rod proteins family.</text>
</comment>
<dbReference type="PANTHER" id="PTHR30033:SF1">
    <property type="entry name" value="FLAGELLAR HOOK-ASSOCIATED PROTEIN 1"/>
    <property type="match status" value="1"/>
</dbReference>
<sequence>MSLSTAFNMAHNIFINAGEQLSVLVKNIENSGNKNYSRREVGTASISHGMTVVTRQRVQDQHMFQKILDTSSSFLGQKRLLEGFESLKEIMGYENDYDNSPSHYVSKLKNSLQQYSNDSSNDALGTQVIENALGVANNLNRFASDIQKIRANLDKEIDLEIYNLRGYLSELTFVNNAIKSSPSSKDTTNELFDKRDLLLQKISEIISISTVKRNNDDIVIYSSGSVALFETVPRDITFQRTETYSANIEGKSVFIDGVVVPYNINSIPKGKIEALLQIRDGFSPILQNQLDEMARGLISIFSEKDISGSLKDVPGLFVSAGSISSSDKLQKGLSDLIRVNPKYQDNPHFLRDGGSISKDYKWNHKGFSGYSDLIAHYNSSLNKNFSFDPISQIGANTSLIEYARNSIGWLEERRSNSHDVYMRSEVSFNHISNSYSNLTGVNLQEELNFLMQVEQSYNISNKLMNSINEMMRALLEGVK</sequence>
<dbReference type="Pfam" id="PF22638">
    <property type="entry name" value="FlgK_D1"/>
    <property type="match status" value="1"/>
</dbReference>
<dbReference type="GO" id="GO:0044780">
    <property type="term" value="P:bacterial-type flagellum assembly"/>
    <property type="evidence" value="ECO:0007669"/>
    <property type="project" value="InterPro"/>
</dbReference>
<evidence type="ECO:0000256" key="1">
    <source>
        <dbReference type="ARBA" id="ARBA00004365"/>
    </source>
</evidence>
<dbReference type="EMBL" id="CP006604">
    <property type="protein sequence ID" value="AHA27758.1"/>
    <property type="molecule type" value="Genomic_DNA"/>
</dbReference>
<keyword evidence="6" id="KW-0975">Bacterial flagellum</keyword>
<evidence type="ECO:0000259" key="7">
    <source>
        <dbReference type="Pfam" id="PF22638"/>
    </source>
</evidence>
<dbReference type="NCBIfam" id="TIGR02492">
    <property type="entry name" value="flgK_ends"/>
    <property type="match status" value="1"/>
</dbReference>
<dbReference type="eggNOG" id="COG1256">
    <property type="taxonomic scope" value="Bacteria"/>
</dbReference>
<evidence type="ECO:0000256" key="2">
    <source>
        <dbReference type="ARBA" id="ARBA00004613"/>
    </source>
</evidence>
<gene>
    <name evidence="8" type="primary">flgK</name>
    <name evidence="8" type="ORF">lam_391</name>
</gene>
<evidence type="ECO:0000313" key="9">
    <source>
        <dbReference type="Proteomes" id="UP000017862"/>
    </source>
</evidence>
<feature type="domain" description="Flagellar hook-associated protein FlgK helical" evidence="7">
    <location>
        <begin position="97"/>
        <end position="303"/>
    </location>
</feature>
<dbReference type="KEGG" id="lar:lam_391"/>
<dbReference type="InterPro" id="IPR053927">
    <property type="entry name" value="FlgK_helical"/>
</dbReference>
<evidence type="ECO:0000256" key="6">
    <source>
        <dbReference type="ARBA" id="ARBA00023143"/>
    </source>
</evidence>
<evidence type="ECO:0000256" key="5">
    <source>
        <dbReference type="ARBA" id="ARBA00022525"/>
    </source>
</evidence>
<dbReference type="GO" id="GO:0009424">
    <property type="term" value="C:bacterial-type flagellum hook"/>
    <property type="evidence" value="ECO:0007669"/>
    <property type="project" value="InterPro"/>
</dbReference>
<name>U6B586_9HYPH</name>
<dbReference type="GO" id="GO:0005576">
    <property type="term" value="C:extracellular region"/>
    <property type="evidence" value="ECO:0007669"/>
    <property type="project" value="UniProtKB-SubCell"/>
</dbReference>
<dbReference type="STRING" id="1261131.lam_391"/>
<dbReference type="Proteomes" id="UP000017862">
    <property type="component" value="Chromosome"/>
</dbReference>
<dbReference type="PATRIC" id="fig|1261131.3.peg.377"/>
<keyword evidence="8" id="KW-0969">Cilium</keyword>
<dbReference type="RefSeq" id="WP_007557151.1">
    <property type="nucleotide sequence ID" value="NC_022793.1"/>
</dbReference>
<evidence type="ECO:0000256" key="4">
    <source>
        <dbReference type="ARBA" id="ARBA00016244"/>
    </source>
</evidence>
<dbReference type="PANTHER" id="PTHR30033">
    <property type="entry name" value="FLAGELLAR HOOK-ASSOCIATED PROTEIN 1"/>
    <property type="match status" value="1"/>
</dbReference>
<dbReference type="InterPro" id="IPR002371">
    <property type="entry name" value="FlgK"/>
</dbReference>
<comment type="subcellular location">
    <subcellularLocation>
        <location evidence="1">Bacterial flagellum</location>
    </subcellularLocation>
    <subcellularLocation>
        <location evidence="2">Secreted</location>
    </subcellularLocation>
</comment>
<reference evidence="8 9" key="1">
    <citation type="journal article" date="2014" name="Mol. Plant Microbe Interact.">
        <title>The complete genome sequence of Candidatus Liberibacter americanus, associated with citrus Huanglongbing.</title>
        <authorList>
            <person name="Wulff N.A."/>
            <person name="Zhang S."/>
            <person name="Setubal J.C."/>
            <person name="Almeida N.F."/>
            <person name="Martins E.C."/>
            <person name="Harakava R."/>
            <person name="Kumar D."/>
            <person name="Rangel L.T."/>
            <person name="Foissac X."/>
            <person name="Bove J."/>
            <person name="Gabriel D.W."/>
        </authorList>
    </citation>
    <scope>NUCLEOTIDE SEQUENCE [LARGE SCALE GENOMIC DNA]</scope>
    <source>
        <strain evidence="8 9">Sao Paulo</strain>
    </source>
</reference>
<evidence type="ECO:0000256" key="3">
    <source>
        <dbReference type="ARBA" id="ARBA00009677"/>
    </source>
</evidence>
<dbReference type="AlphaFoldDB" id="U6B586"/>
<evidence type="ECO:0000313" key="8">
    <source>
        <dbReference type="EMBL" id="AHA27758.1"/>
    </source>
</evidence>
<organism evidence="8 9">
    <name type="scientific">Candidatus Liberibacter americanus str. Sao Paulo</name>
    <dbReference type="NCBI Taxonomy" id="1261131"/>
    <lineage>
        <taxon>Bacteria</taxon>
        <taxon>Pseudomonadati</taxon>
        <taxon>Pseudomonadota</taxon>
        <taxon>Alphaproteobacteria</taxon>
        <taxon>Hyphomicrobiales</taxon>
        <taxon>Rhizobiaceae</taxon>
        <taxon>Liberibacter</taxon>
    </lineage>
</organism>
<protein>
    <recommendedName>
        <fullName evidence="4">Flagellar hook-associated protein 1</fullName>
    </recommendedName>
</protein>
<proteinExistence type="inferred from homology"/>
<keyword evidence="8" id="KW-0966">Cell projection</keyword>
<keyword evidence="9" id="KW-1185">Reference proteome</keyword>
<keyword evidence="8" id="KW-0282">Flagellum</keyword>
<dbReference type="HOGENOM" id="CLU_012762_3_2_5"/>
<accession>U6B586</accession>
<keyword evidence="5" id="KW-0964">Secreted</keyword>